<proteinExistence type="predicted"/>
<evidence type="ECO:0008006" key="2">
    <source>
        <dbReference type="Google" id="ProtNLM"/>
    </source>
</evidence>
<name>W4G500_APHAT</name>
<gene>
    <name evidence="1" type="ORF">H257_11329</name>
</gene>
<organism evidence="1">
    <name type="scientific">Aphanomyces astaci</name>
    <name type="common">Crayfish plague agent</name>
    <dbReference type="NCBI Taxonomy" id="112090"/>
    <lineage>
        <taxon>Eukaryota</taxon>
        <taxon>Sar</taxon>
        <taxon>Stramenopiles</taxon>
        <taxon>Oomycota</taxon>
        <taxon>Saprolegniomycetes</taxon>
        <taxon>Saprolegniales</taxon>
        <taxon>Verrucalvaceae</taxon>
        <taxon>Aphanomyces</taxon>
    </lineage>
</organism>
<protein>
    <recommendedName>
        <fullName evidence="2">Myb-like domain-containing protein</fullName>
    </recommendedName>
</protein>
<dbReference type="EMBL" id="KI913146">
    <property type="protein sequence ID" value="ETV74013.1"/>
    <property type="molecule type" value="Genomic_DNA"/>
</dbReference>
<dbReference type="RefSeq" id="XP_009836526.1">
    <property type="nucleotide sequence ID" value="XM_009838224.1"/>
</dbReference>
<dbReference type="AlphaFoldDB" id="W4G500"/>
<accession>W4G500</accession>
<dbReference type="GeneID" id="20813325"/>
<evidence type="ECO:0000313" key="1">
    <source>
        <dbReference type="EMBL" id="ETV74013.1"/>
    </source>
</evidence>
<reference evidence="1" key="1">
    <citation type="submission" date="2013-12" db="EMBL/GenBank/DDBJ databases">
        <title>The Genome Sequence of Aphanomyces astaci APO3.</title>
        <authorList>
            <consortium name="The Broad Institute Genomics Platform"/>
            <person name="Russ C."/>
            <person name="Tyler B."/>
            <person name="van West P."/>
            <person name="Dieguez-Uribeondo J."/>
            <person name="Young S.K."/>
            <person name="Zeng Q."/>
            <person name="Gargeya S."/>
            <person name="Fitzgerald M."/>
            <person name="Abouelleil A."/>
            <person name="Alvarado L."/>
            <person name="Chapman S.B."/>
            <person name="Gainer-Dewar J."/>
            <person name="Goldberg J."/>
            <person name="Griggs A."/>
            <person name="Gujja S."/>
            <person name="Hansen M."/>
            <person name="Howarth C."/>
            <person name="Imamovic A."/>
            <person name="Ireland A."/>
            <person name="Larimer J."/>
            <person name="McCowan C."/>
            <person name="Murphy C."/>
            <person name="Pearson M."/>
            <person name="Poon T.W."/>
            <person name="Priest M."/>
            <person name="Roberts A."/>
            <person name="Saif S."/>
            <person name="Shea T."/>
            <person name="Sykes S."/>
            <person name="Wortman J."/>
            <person name="Nusbaum C."/>
            <person name="Birren B."/>
        </authorList>
    </citation>
    <scope>NUCLEOTIDE SEQUENCE [LARGE SCALE GENOMIC DNA]</scope>
    <source>
        <strain evidence="1">APO3</strain>
    </source>
</reference>
<dbReference type="VEuPathDB" id="FungiDB:H257_11329"/>
<sequence>MSVEHGTKRKKWTFDEDIELLRQDSASHGAIGSNWESVARILTSCSTYGCNVNGKKYQNQFNILLDKHKILR</sequence>
<dbReference type="OrthoDB" id="5599036at2759"/>